<keyword evidence="4" id="KW-1185">Reference proteome</keyword>
<feature type="region of interest" description="Disordered" evidence="1">
    <location>
        <begin position="357"/>
        <end position="378"/>
    </location>
</feature>
<evidence type="ECO:0000313" key="4">
    <source>
        <dbReference type="Proteomes" id="UP000011087"/>
    </source>
</evidence>
<dbReference type="EMBL" id="JH993060">
    <property type="protein sequence ID" value="EKX37343.1"/>
    <property type="molecule type" value="Genomic_DNA"/>
</dbReference>
<dbReference type="HOGENOM" id="CLU_732485_0_0_1"/>
<feature type="compositionally biased region" description="Basic and acidic residues" evidence="1">
    <location>
        <begin position="14"/>
        <end position="23"/>
    </location>
</feature>
<evidence type="ECO:0000313" key="3">
    <source>
        <dbReference type="EnsemblProtists" id="EKX37343"/>
    </source>
</evidence>
<feature type="region of interest" description="Disordered" evidence="1">
    <location>
        <begin position="1"/>
        <end position="42"/>
    </location>
</feature>
<sequence>MTQGEDANVQGGRDSVKTRDSRSRPQSHIGARASDFKGPPWMNPGVDVTNALLKQEFETMMKKKREDEYYNQKLNIQKKPPVENLPKKTWRFYMHVGSNGNLWSDLERMPAERRHLVLTPTVMKGQEEHIKHVQRHMEQELVSHIDRIERVNCERSIRRYALQEQQMKNIEIYMRARQKRPFSAHAALLSQHIRTAETGETSTQVAPELAARTILTLHLQEHEGTCQKEIHGRDLEASAQGRATSSLWKANEFHEVQRPASALPGNVFKKFAFTTQLNPEQWSEATRRHGICFPIAARDVAGRRLRTRERMTWEINRPDLAEHANALAEQKAVLEEEYLTAKQKELRDKRTLVMQTMKERQSKRAELELKSGQIKSRR</sequence>
<organism evidence="2">
    <name type="scientific">Guillardia theta (strain CCMP2712)</name>
    <name type="common">Cryptophyte</name>
    <dbReference type="NCBI Taxonomy" id="905079"/>
    <lineage>
        <taxon>Eukaryota</taxon>
        <taxon>Cryptophyceae</taxon>
        <taxon>Pyrenomonadales</taxon>
        <taxon>Geminigeraceae</taxon>
        <taxon>Guillardia</taxon>
    </lineage>
</organism>
<feature type="compositionally biased region" description="Basic and acidic residues" evidence="1">
    <location>
        <begin position="357"/>
        <end position="369"/>
    </location>
</feature>
<proteinExistence type="predicted"/>
<dbReference type="GeneID" id="17294139"/>
<dbReference type="RefSeq" id="XP_005824323.1">
    <property type="nucleotide sequence ID" value="XM_005824266.1"/>
</dbReference>
<protein>
    <submittedName>
        <fullName evidence="2 3">Uncharacterized protein</fullName>
    </submittedName>
</protein>
<evidence type="ECO:0000313" key="2">
    <source>
        <dbReference type="EMBL" id="EKX37343.1"/>
    </source>
</evidence>
<evidence type="ECO:0000256" key="1">
    <source>
        <dbReference type="SAM" id="MobiDB-lite"/>
    </source>
</evidence>
<reference evidence="4" key="2">
    <citation type="submission" date="2012-11" db="EMBL/GenBank/DDBJ databases">
        <authorList>
            <person name="Kuo A."/>
            <person name="Curtis B.A."/>
            <person name="Tanifuji G."/>
            <person name="Burki F."/>
            <person name="Gruber A."/>
            <person name="Irimia M."/>
            <person name="Maruyama S."/>
            <person name="Arias M.C."/>
            <person name="Ball S.G."/>
            <person name="Gile G.H."/>
            <person name="Hirakawa Y."/>
            <person name="Hopkins J.F."/>
            <person name="Rensing S.A."/>
            <person name="Schmutz J."/>
            <person name="Symeonidi A."/>
            <person name="Elias M."/>
            <person name="Eveleigh R.J."/>
            <person name="Herman E.K."/>
            <person name="Klute M.J."/>
            <person name="Nakayama T."/>
            <person name="Obornik M."/>
            <person name="Reyes-Prieto A."/>
            <person name="Armbrust E.V."/>
            <person name="Aves S.J."/>
            <person name="Beiko R.G."/>
            <person name="Coutinho P."/>
            <person name="Dacks J.B."/>
            <person name="Durnford D.G."/>
            <person name="Fast N.M."/>
            <person name="Green B.R."/>
            <person name="Grisdale C."/>
            <person name="Hempe F."/>
            <person name="Henrissat B."/>
            <person name="Hoppner M.P."/>
            <person name="Ishida K.-I."/>
            <person name="Kim E."/>
            <person name="Koreny L."/>
            <person name="Kroth P.G."/>
            <person name="Liu Y."/>
            <person name="Malik S.-B."/>
            <person name="Maier U.G."/>
            <person name="McRose D."/>
            <person name="Mock T."/>
            <person name="Neilson J.A."/>
            <person name="Onodera N.T."/>
            <person name="Poole A.M."/>
            <person name="Pritham E.J."/>
            <person name="Richards T.A."/>
            <person name="Rocap G."/>
            <person name="Roy S.W."/>
            <person name="Sarai C."/>
            <person name="Schaack S."/>
            <person name="Shirato S."/>
            <person name="Slamovits C.H."/>
            <person name="Spencer D.F."/>
            <person name="Suzuki S."/>
            <person name="Worden A.Z."/>
            <person name="Zauner S."/>
            <person name="Barry K."/>
            <person name="Bell C."/>
            <person name="Bharti A.K."/>
            <person name="Crow J.A."/>
            <person name="Grimwood J."/>
            <person name="Kramer R."/>
            <person name="Lindquist E."/>
            <person name="Lucas S."/>
            <person name="Salamov A."/>
            <person name="McFadden G.I."/>
            <person name="Lane C.E."/>
            <person name="Keeling P.J."/>
            <person name="Gray M.W."/>
            <person name="Grigoriev I.V."/>
            <person name="Archibald J.M."/>
        </authorList>
    </citation>
    <scope>NUCLEOTIDE SEQUENCE</scope>
    <source>
        <strain evidence="4">CCMP2712</strain>
    </source>
</reference>
<name>L1IM46_GUITC</name>
<dbReference type="KEGG" id="gtt:GUITHDRAFT_165489"/>
<dbReference type="AlphaFoldDB" id="L1IM46"/>
<dbReference type="EnsemblProtists" id="EKX37343">
    <property type="protein sequence ID" value="EKX37343"/>
    <property type="gene ID" value="GUITHDRAFT_165489"/>
</dbReference>
<dbReference type="Proteomes" id="UP000011087">
    <property type="component" value="Unassembled WGS sequence"/>
</dbReference>
<gene>
    <name evidence="2" type="ORF">GUITHDRAFT_165489</name>
</gene>
<reference evidence="2 4" key="1">
    <citation type="journal article" date="2012" name="Nature">
        <title>Algal genomes reveal evolutionary mosaicism and the fate of nucleomorphs.</title>
        <authorList>
            <consortium name="DOE Joint Genome Institute"/>
            <person name="Curtis B.A."/>
            <person name="Tanifuji G."/>
            <person name="Burki F."/>
            <person name="Gruber A."/>
            <person name="Irimia M."/>
            <person name="Maruyama S."/>
            <person name="Arias M.C."/>
            <person name="Ball S.G."/>
            <person name="Gile G.H."/>
            <person name="Hirakawa Y."/>
            <person name="Hopkins J.F."/>
            <person name="Kuo A."/>
            <person name="Rensing S.A."/>
            <person name="Schmutz J."/>
            <person name="Symeonidi A."/>
            <person name="Elias M."/>
            <person name="Eveleigh R.J."/>
            <person name="Herman E.K."/>
            <person name="Klute M.J."/>
            <person name="Nakayama T."/>
            <person name="Obornik M."/>
            <person name="Reyes-Prieto A."/>
            <person name="Armbrust E.V."/>
            <person name="Aves S.J."/>
            <person name="Beiko R.G."/>
            <person name="Coutinho P."/>
            <person name="Dacks J.B."/>
            <person name="Durnford D.G."/>
            <person name="Fast N.M."/>
            <person name="Green B.R."/>
            <person name="Grisdale C.J."/>
            <person name="Hempel F."/>
            <person name="Henrissat B."/>
            <person name="Hoppner M.P."/>
            <person name="Ishida K."/>
            <person name="Kim E."/>
            <person name="Koreny L."/>
            <person name="Kroth P.G."/>
            <person name="Liu Y."/>
            <person name="Malik S.B."/>
            <person name="Maier U.G."/>
            <person name="McRose D."/>
            <person name="Mock T."/>
            <person name="Neilson J.A."/>
            <person name="Onodera N.T."/>
            <person name="Poole A.M."/>
            <person name="Pritham E.J."/>
            <person name="Richards T.A."/>
            <person name="Rocap G."/>
            <person name="Roy S.W."/>
            <person name="Sarai C."/>
            <person name="Schaack S."/>
            <person name="Shirato S."/>
            <person name="Slamovits C.H."/>
            <person name="Spencer D.F."/>
            <person name="Suzuki S."/>
            <person name="Worden A.Z."/>
            <person name="Zauner S."/>
            <person name="Barry K."/>
            <person name="Bell C."/>
            <person name="Bharti A.K."/>
            <person name="Crow J.A."/>
            <person name="Grimwood J."/>
            <person name="Kramer R."/>
            <person name="Lindquist E."/>
            <person name="Lucas S."/>
            <person name="Salamov A."/>
            <person name="McFadden G.I."/>
            <person name="Lane C.E."/>
            <person name="Keeling P.J."/>
            <person name="Gray M.W."/>
            <person name="Grigoriev I.V."/>
            <person name="Archibald J.M."/>
        </authorList>
    </citation>
    <scope>NUCLEOTIDE SEQUENCE</scope>
    <source>
        <strain evidence="2 4">CCMP2712</strain>
    </source>
</reference>
<accession>L1IM46</accession>
<dbReference type="PaxDb" id="55529-EKX37343"/>
<reference evidence="3" key="3">
    <citation type="submission" date="2015-06" db="UniProtKB">
        <authorList>
            <consortium name="EnsemblProtists"/>
        </authorList>
    </citation>
    <scope>IDENTIFICATION</scope>
</reference>